<feature type="domain" description="Cysteine-rich" evidence="1">
    <location>
        <begin position="142"/>
        <end position="226"/>
    </location>
</feature>
<dbReference type="EMBL" id="UINC01003015">
    <property type="protein sequence ID" value="SVA02533.1"/>
    <property type="molecule type" value="Genomic_DNA"/>
</dbReference>
<name>A0A381SML3_9ZZZZ</name>
<dbReference type="PANTHER" id="PTHR30296:SF0">
    <property type="entry name" value="LACTATE UTILIZATION PROTEIN A"/>
    <property type="match status" value="1"/>
</dbReference>
<evidence type="ECO:0000313" key="2">
    <source>
        <dbReference type="EMBL" id="SVA02533.1"/>
    </source>
</evidence>
<dbReference type="InterPro" id="IPR004017">
    <property type="entry name" value="Cys_rich_dom"/>
</dbReference>
<dbReference type="Pfam" id="PF02754">
    <property type="entry name" value="CCG"/>
    <property type="match status" value="2"/>
</dbReference>
<accession>A0A381SML3</accession>
<feature type="domain" description="Cysteine-rich" evidence="1">
    <location>
        <begin position="14"/>
        <end position="94"/>
    </location>
</feature>
<dbReference type="GO" id="GO:0016491">
    <property type="term" value="F:oxidoreductase activity"/>
    <property type="evidence" value="ECO:0007669"/>
    <property type="project" value="UniProtKB-ARBA"/>
</dbReference>
<proteinExistence type="predicted"/>
<organism evidence="2">
    <name type="scientific">marine metagenome</name>
    <dbReference type="NCBI Taxonomy" id="408172"/>
    <lineage>
        <taxon>unclassified sequences</taxon>
        <taxon>metagenomes</taxon>
        <taxon>ecological metagenomes</taxon>
    </lineage>
</organism>
<protein>
    <recommendedName>
        <fullName evidence="1">Cysteine-rich domain-containing protein</fullName>
    </recommendedName>
</protein>
<dbReference type="PANTHER" id="PTHR30296">
    <property type="entry name" value="UNCHARACTERIZED PROTEIN YKGE"/>
    <property type="match status" value="1"/>
</dbReference>
<reference evidence="2" key="1">
    <citation type="submission" date="2018-05" db="EMBL/GenBank/DDBJ databases">
        <authorList>
            <person name="Lanie J.A."/>
            <person name="Ng W.-L."/>
            <person name="Kazmierczak K.M."/>
            <person name="Andrzejewski T.M."/>
            <person name="Davidsen T.M."/>
            <person name="Wayne K.J."/>
            <person name="Tettelin H."/>
            <person name="Glass J.I."/>
            <person name="Rusch D."/>
            <person name="Podicherti R."/>
            <person name="Tsui H.-C.T."/>
            <person name="Winkler M.E."/>
        </authorList>
    </citation>
    <scope>NUCLEOTIDE SEQUENCE</scope>
</reference>
<sequence length="253" mass="28261">MKRPRSNQEKPEAVYYYGTCLADLLYSEAGMAGIRLLQGEGVRVIFPRHQTCCGQPAFNSGFQDEAREVAEQQIKQFPKNIPIVVPSGSCGAMMTRHYQGLFEGLPLHEEAQAFSDRIFELSEFLVNVLKIKLTDLGAPVKVTWHSSCHAKREFGLGDEAKQLLRQLKNVELVELEREDECCGFGGTFSVKHSEISGEMVLDKTRDVLQTGADFLLSTDCGCLMNINGALENQGSRVQVEHFASFLWNRTHAS</sequence>
<gene>
    <name evidence="2" type="ORF">METZ01_LOCUS55387</name>
</gene>
<evidence type="ECO:0000259" key="1">
    <source>
        <dbReference type="Pfam" id="PF02754"/>
    </source>
</evidence>
<dbReference type="AlphaFoldDB" id="A0A381SML3"/>
<dbReference type="GO" id="GO:0005829">
    <property type="term" value="C:cytosol"/>
    <property type="evidence" value="ECO:0007669"/>
    <property type="project" value="TreeGrafter"/>
</dbReference>